<comment type="caution">
    <text evidence="1">The sequence shown here is derived from an EMBL/GenBank/DDBJ whole genome shotgun (WGS) entry which is preliminary data.</text>
</comment>
<dbReference type="AlphaFoldDB" id="A0A1Y1W803"/>
<evidence type="ECO:0000313" key="2">
    <source>
        <dbReference type="Proteomes" id="UP000193922"/>
    </source>
</evidence>
<gene>
    <name evidence="1" type="ORF">DL89DRAFT_164400</name>
</gene>
<dbReference type="Proteomes" id="UP000193922">
    <property type="component" value="Unassembled WGS sequence"/>
</dbReference>
<organism evidence="1 2">
    <name type="scientific">Linderina pennispora</name>
    <dbReference type="NCBI Taxonomy" id="61395"/>
    <lineage>
        <taxon>Eukaryota</taxon>
        <taxon>Fungi</taxon>
        <taxon>Fungi incertae sedis</taxon>
        <taxon>Zoopagomycota</taxon>
        <taxon>Kickxellomycotina</taxon>
        <taxon>Kickxellomycetes</taxon>
        <taxon>Kickxellales</taxon>
        <taxon>Kickxellaceae</taxon>
        <taxon>Linderina</taxon>
    </lineage>
</organism>
<accession>A0A1Y1W803</accession>
<dbReference type="RefSeq" id="XP_040743349.1">
    <property type="nucleotide sequence ID" value="XM_040883712.1"/>
</dbReference>
<protein>
    <submittedName>
        <fullName evidence="1">Uncharacterized protein</fullName>
    </submittedName>
</protein>
<sequence length="301" mass="33798">MSALQNSCTHQWGDCNVVRDKDGAKSLSPERSKIHAAMVGQMLTAYRPEILPPSGHTQKATSSRISPAVRHPQRSCSVKQQLCGWHSLSADLQQRKEVTDILKAPLLTKRLVNRALHSRRLVAVVALNHRSGIAAGVVVLDPNQLVLQRHGLLLHVRRHIRRVPQRDGRRCLDHIHVAVPSNVQLVDLEVAQQRLAVRRRPAALRHGRAGAHALALQVRHAGRRRHADPVVRRPGLPHGCGNRHSARSSLRGDHIFSLVDWRRPNMVGGHRRLSQRKRIIGRQRHPSIAHMVVARERRSIG</sequence>
<dbReference type="EMBL" id="MCFD01000007">
    <property type="protein sequence ID" value="ORX69661.1"/>
    <property type="molecule type" value="Genomic_DNA"/>
</dbReference>
<evidence type="ECO:0000313" key="1">
    <source>
        <dbReference type="EMBL" id="ORX69661.1"/>
    </source>
</evidence>
<dbReference type="GeneID" id="63800360"/>
<name>A0A1Y1W803_9FUNG</name>
<proteinExistence type="predicted"/>
<reference evidence="1 2" key="1">
    <citation type="submission" date="2016-07" db="EMBL/GenBank/DDBJ databases">
        <title>Pervasive Adenine N6-methylation of Active Genes in Fungi.</title>
        <authorList>
            <consortium name="DOE Joint Genome Institute"/>
            <person name="Mondo S.J."/>
            <person name="Dannebaum R.O."/>
            <person name="Kuo R.C."/>
            <person name="Labutti K."/>
            <person name="Haridas S."/>
            <person name="Kuo A."/>
            <person name="Salamov A."/>
            <person name="Ahrendt S.R."/>
            <person name="Lipzen A."/>
            <person name="Sullivan W."/>
            <person name="Andreopoulos W.B."/>
            <person name="Clum A."/>
            <person name="Lindquist E."/>
            <person name="Daum C."/>
            <person name="Ramamoorthy G.K."/>
            <person name="Gryganskyi A."/>
            <person name="Culley D."/>
            <person name="Magnuson J.K."/>
            <person name="James T.Y."/>
            <person name="O'Malley M.A."/>
            <person name="Stajich J.E."/>
            <person name="Spatafora J.W."/>
            <person name="Visel A."/>
            <person name="Grigoriev I.V."/>
        </authorList>
    </citation>
    <scope>NUCLEOTIDE SEQUENCE [LARGE SCALE GENOMIC DNA]</scope>
    <source>
        <strain evidence="1 2">ATCC 12442</strain>
    </source>
</reference>
<keyword evidence="2" id="KW-1185">Reference proteome</keyword>